<dbReference type="AlphaFoldDB" id="A0AA38CKV0"/>
<keyword evidence="3" id="KW-1185">Reference proteome</keyword>
<feature type="non-terminal residue" evidence="2">
    <location>
        <position position="1"/>
    </location>
</feature>
<name>A0AA38CKV0_TAXCH</name>
<reference evidence="2 3" key="1">
    <citation type="journal article" date="2021" name="Nat. Plants">
        <title>The Taxus genome provides insights into paclitaxel biosynthesis.</title>
        <authorList>
            <person name="Xiong X."/>
            <person name="Gou J."/>
            <person name="Liao Q."/>
            <person name="Li Y."/>
            <person name="Zhou Q."/>
            <person name="Bi G."/>
            <person name="Li C."/>
            <person name="Du R."/>
            <person name="Wang X."/>
            <person name="Sun T."/>
            <person name="Guo L."/>
            <person name="Liang H."/>
            <person name="Lu P."/>
            <person name="Wu Y."/>
            <person name="Zhang Z."/>
            <person name="Ro D.K."/>
            <person name="Shang Y."/>
            <person name="Huang S."/>
            <person name="Yan J."/>
        </authorList>
    </citation>
    <scope>NUCLEOTIDE SEQUENCE [LARGE SCALE GENOMIC DNA]</scope>
    <source>
        <strain evidence="2">Ta-2019</strain>
    </source>
</reference>
<dbReference type="Proteomes" id="UP000824469">
    <property type="component" value="Unassembled WGS sequence"/>
</dbReference>
<feature type="region of interest" description="Disordered" evidence="1">
    <location>
        <begin position="1"/>
        <end position="32"/>
    </location>
</feature>
<comment type="caution">
    <text evidence="2">The sequence shown here is derived from an EMBL/GenBank/DDBJ whole genome shotgun (WGS) entry which is preliminary data.</text>
</comment>
<evidence type="ECO:0000313" key="3">
    <source>
        <dbReference type="Proteomes" id="UP000824469"/>
    </source>
</evidence>
<evidence type="ECO:0000256" key="1">
    <source>
        <dbReference type="SAM" id="MobiDB-lite"/>
    </source>
</evidence>
<dbReference type="EMBL" id="JAHRHJ020000009">
    <property type="protein sequence ID" value="KAH9300733.1"/>
    <property type="molecule type" value="Genomic_DNA"/>
</dbReference>
<sequence>TRDKSYTDARLGLRSDARQRKGGRATEKGLTRALLTRDLRQFTRDKTSETGQSRFL</sequence>
<evidence type="ECO:0000313" key="2">
    <source>
        <dbReference type="EMBL" id="KAH9300733.1"/>
    </source>
</evidence>
<organism evidence="2 3">
    <name type="scientific">Taxus chinensis</name>
    <name type="common">Chinese yew</name>
    <name type="synonym">Taxus wallichiana var. chinensis</name>
    <dbReference type="NCBI Taxonomy" id="29808"/>
    <lineage>
        <taxon>Eukaryota</taxon>
        <taxon>Viridiplantae</taxon>
        <taxon>Streptophyta</taxon>
        <taxon>Embryophyta</taxon>
        <taxon>Tracheophyta</taxon>
        <taxon>Spermatophyta</taxon>
        <taxon>Pinopsida</taxon>
        <taxon>Pinidae</taxon>
        <taxon>Conifers II</taxon>
        <taxon>Cupressales</taxon>
        <taxon>Taxaceae</taxon>
        <taxon>Taxus</taxon>
    </lineage>
</organism>
<accession>A0AA38CKV0</accession>
<proteinExistence type="predicted"/>
<protein>
    <submittedName>
        <fullName evidence="2">Uncharacterized protein</fullName>
    </submittedName>
</protein>
<feature type="non-terminal residue" evidence="2">
    <location>
        <position position="56"/>
    </location>
</feature>
<gene>
    <name evidence="2" type="ORF">KI387_012316</name>
</gene>